<dbReference type="AlphaFoldDB" id="A0AAV5UWL5"/>
<evidence type="ECO:0000313" key="2">
    <source>
        <dbReference type="EMBL" id="GMT11456.1"/>
    </source>
</evidence>
<name>A0AAV5UWL5_9BILA</name>
<evidence type="ECO:0000313" key="3">
    <source>
        <dbReference type="Proteomes" id="UP001432322"/>
    </source>
</evidence>
<dbReference type="EMBL" id="BTSY01000001">
    <property type="protein sequence ID" value="GMT11456.1"/>
    <property type="molecule type" value="Genomic_DNA"/>
</dbReference>
<accession>A0AAV5UWL5</accession>
<feature type="chain" id="PRO_5043529026" evidence="1">
    <location>
        <begin position="33"/>
        <end position="119"/>
    </location>
</feature>
<feature type="non-terminal residue" evidence="2">
    <location>
        <position position="119"/>
    </location>
</feature>
<keyword evidence="3" id="KW-1185">Reference proteome</keyword>
<comment type="caution">
    <text evidence="2">The sequence shown here is derived from an EMBL/GenBank/DDBJ whole genome shotgun (WGS) entry which is preliminary data.</text>
</comment>
<keyword evidence="1" id="KW-0732">Signal</keyword>
<protein>
    <submittedName>
        <fullName evidence="2">Uncharacterized protein</fullName>
    </submittedName>
</protein>
<organism evidence="2 3">
    <name type="scientific">Pristionchus fissidentatus</name>
    <dbReference type="NCBI Taxonomy" id="1538716"/>
    <lineage>
        <taxon>Eukaryota</taxon>
        <taxon>Metazoa</taxon>
        <taxon>Ecdysozoa</taxon>
        <taxon>Nematoda</taxon>
        <taxon>Chromadorea</taxon>
        <taxon>Rhabditida</taxon>
        <taxon>Rhabditina</taxon>
        <taxon>Diplogasteromorpha</taxon>
        <taxon>Diplogasteroidea</taxon>
        <taxon>Neodiplogasteridae</taxon>
        <taxon>Pristionchus</taxon>
    </lineage>
</organism>
<sequence>SLDSFLPFPSGRMPHLPSLLLLLFTLLIPISALECHVSTKWNNHLAFSGSSICPDQTAFCYRKKTNGLEIASCAHQSYSCGNHASKCKPDNENECCCTDDNCNNGGAAVQISTAILVAL</sequence>
<feature type="non-terminal residue" evidence="2">
    <location>
        <position position="1"/>
    </location>
</feature>
<dbReference type="Proteomes" id="UP001432322">
    <property type="component" value="Unassembled WGS sequence"/>
</dbReference>
<reference evidence="2" key="1">
    <citation type="submission" date="2023-10" db="EMBL/GenBank/DDBJ databases">
        <title>Genome assembly of Pristionchus species.</title>
        <authorList>
            <person name="Yoshida K."/>
            <person name="Sommer R.J."/>
        </authorList>
    </citation>
    <scope>NUCLEOTIDE SEQUENCE</scope>
    <source>
        <strain evidence="2">RS5133</strain>
    </source>
</reference>
<gene>
    <name evidence="2" type="ORF">PFISCL1PPCAC_2753</name>
</gene>
<evidence type="ECO:0000256" key="1">
    <source>
        <dbReference type="SAM" id="SignalP"/>
    </source>
</evidence>
<proteinExistence type="predicted"/>
<feature type="signal peptide" evidence="1">
    <location>
        <begin position="1"/>
        <end position="32"/>
    </location>
</feature>